<dbReference type="Proteomes" id="UP000743370">
    <property type="component" value="Unassembled WGS sequence"/>
</dbReference>
<protein>
    <submittedName>
        <fullName evidence="2">Uncharacterized protein</fullName>
    </submittedName>
</protein>
<keyword evidence="1" id="KW-1133">Transmembrane helix</keyword>
<accession>A0A8T0L2U7</accession>
<dbReference type="AlphaFoldDB" id="A0A8T0L2U7"/>
<reference evidence="2 3" key="1">
    <citation type="submission" date="2020-05" db="EMBL/GenBank/DDBJ databases">
        <title>Vigna angularis (adzuki bean) Var. LongXiaoDou No. 4 denovo assembly.</title>
        <authorList>
            <person name="Xiang H."/>
        </authorList>
    </citation>
    <scope>NUCLEOTIDE SEQUENCE [LARGE SCALE GENOMIC DNA]</scope>
    <source>
        <tissue evidence="2">Leaf</tissue>
    </source>
</reference>
<organism evidence="2 3">
    <name type="scientific">Phaseolus angularis</name>
    <name type="common">Azuki bean</name>
    <name type="synonym">Vigna angularis</name>
    <dbReference type="NCBI Taxonomy" id="3914"/>
    <lineage>
        <taxon>Eukaryota</taxon>
        <taxon>Viridiplantae</taxon>
        <taxon>Streptophyta</taxon>
        <taxon>Embryophyta</taxon>
        <taxon>Tracheophyta</taxon>
        <taxon>Spermatophyta</taxon>
        <taxon>Magnoliopsida</taxon>
        <taxon>eudicotyledons</taxon>
        <taxon>Gunneridae</taxon>
        <taxon>Pentapetalae</taxon>
        <taxon>rosids</taxon>
        <taxon>fabids</taxon>
        <taxon>Fabales</taxon>
        <taxon>Fabaceae</taxon>
        <taxon>Papilionoideae</taxon>
        <taxon>50 kb inversion clade</taxon>
        <taxon>NPAAA clade</taxon>
        <taxon>indigoferoid/millettioid clade</taxon>
        <taxon>Phaseoleae</taxon>
        <taxon>Vigna</taxon>
    </lineage>
</organism>
<keyword evidence="1" id="KW-0472">Membrane</keyword>
<comment type="caution">
    <text evidence="2">The sequence shown here is derived from an EMBL/GenBank/DDBJ whole genome shotgun (WGS) entry which is preliminary data.</text>
</comment>
<feature type="transmembrane region" description="Helical" evidence="1">
    <location>
        <begin position="96"/>
        <end position="118"/>
    </location>
</feature>
<dbReference type="EMBL" id="JABFOF010000002">
    <property type="protein sequence ID" value="KAG2404325.1"/>
    <property type="molecule type" value="Genomic_DNA"/>
</dbReference>
<name>A0A8T0L2U7_PHAAN</name>
<proteinExistence type="predicted"/>
<keyword evidence="1" id="KW-0812">Transmembrane</keyword>
<evidence type="ECO:0000256" key="1">
    <source>
        <dbReference type="SAM" id="Phobius"/>
    </source>
</evidence>
<evidence type="ECO:0000313" key="2">
    <source>
        <dbReference type="EMBL" id="KAG2404325.1"/>
    </source>
</evidence>
<sequence>MRARLRKKTLKVSMAQLLPRTLYLTTKVVGVSAFADAGTHPRIYLWPRSFLQLQIHAISVTLDYQLLDSHLWQTPLFYSMTIMSIINIGLQGLVYFLILIGWILVAGTFILCAIFLFLHKFGETKCYFSICGTVPKVQFEDSVLEALLMLINLSGLKNLLSL</sequence>
<gene>
    <name evidence="2" type="ORF">HKW66_Vig0112470</name>
</gene>
<evidence type="ECO:0000313" key="3">
    <source>
        <dbReference type="Proteomes" id="UP000743370"/>
    </source>
</evidence>